<protein>
    <submittedName>
        <fullName evidence="4">Uncharacterized protein</fullName>
    </submittedName>
</protein>
<dbReference type="Proteomes" id="UP000636709">
    <property type="component" value="Unassembled WGS sequence"/>
</dbReference>
<keyword evidence="5" id="KW-1185">Reference proteome</keyword>
<accession>A0A835ETR5</accession>
<dbReference type="EMBL" id="JACEFO010001732">
    <property type="protein sequence ID" value="KAF8715354.1"/>
    <property type="molecule type" value="Genomic_DNA"/>
</dbReference>
<evidence type="ECO:0000313" key="5">
    <source>
        <dbReference type="Proteomes" id="UP000636709"/>
    </source>
</evidence>
<sequence>MKITVHSSKLVKPAIAGVTNPTIAGGAPDTIPLSVFDRVNFNTYVSVIYIFRAPTPPNAALESGLTRALAHYREWAGRLTGAPPTAIVLTDDGARLVEATAGDDVPLDAVLPLDPTPDVTRLHPRPPSANAEEDDELMLVQLTRFACGGLAVGITAHHLVSDGRATANFLVAWSQATRGDVTIDPAPVHDRASFFKPRHPPRVEFDHRAVEFKKPPAHAKLAGDDEVVVVHRAHFTREFISNLKSQASSSPTRPCSTLRCVAAHLWRRITAARGLAGDDADVSVSTSVCIAVDGRARMRPPVPEGYTGNVVLWARPAASARDVVARPLRHAAELIDGEIGRIDGDYFASFVDFAASGAVEEEGLVPAADAAEMVLSPNVEVDSWLRILFYDLDFGGGRPCFFMPSYLPVEGLVILLPSCYGDGSVDAYVSLFSRHMDAFKTCCYSIDDDLH</sequence>
<dbReference type="FunFam" id="3.30.559.10:FF:000008">
    <property type="entry name" value="Tryptamine hydroxycinnamoyl transferase"/>
    <property type="match status" value="1"/>
</dbReference>
<dbReference type="PANTHER" id="PTHR31642:SF240">
    <property type="entry name" value="AGMATINE COUMAROYLTRANSFERASE-2"/>
    <property type="match status" value="1"/>
</dbReference>
<organism evidence="4 5">
    <name type="scientific">Digitaria exilis</name>
    <dbReference type="NCBI Taxonomy" id="1010633"/>
    <lineage>
        <taxon>Eukaryota</taxon>
        <taxon>Viridiplantae</taxon>
        <taxon>Streptophyta</taxon>
        <taxon>Embryophyta</taxon>
        <taxon>Tracheophyta</taxon>
        <taxon>Spermatophyta</taxon>
        <taxon>Magnoliopsida</taxon>
        <taxon>Liliopsida</taxon>
        <taxon>Poales</taxon>
        <taxon>Poaceae</taxon>
        <taxon>PACMAD clade</taxon>
        <taxon>Panicoideae</taxon>
        <taxon>Panicodae</taxon>
        <taxon>Paniceae</taxon>
        <taxon>Anthephorinae</taxon>
        <taxon>Digitaria</taxon>
    </lineage>
</organism>
<dbReference type="GO" id="GO:0016747">
    <property type="term" value="F:acyltransferase activity, transferring groups other than amino-acyl groups"/>
    <property type="evidence" value="ECO:0007669"/>
    <property type="project" value="TreeGrafter"/>
</dbReference>
<evidence type="ECO:0000256" key="2">
    <source>
        <dbReference type="ARBA" id="ARBA00022679"/>
    </source>
</evidence>
<evidence type="ECO:0000313" key="4">
    <source>
        <dbReference type="EMBL" id="KAF8715354.1"/>
    </source>
</evidence>
<proteinExistence type="inferred from homology"/>
<name>A0A835ETR5_9POAL</name>
<gene>
    <name evidence="4" type="ORF">HU200_026989</name>
</gene>
<evidence type="ECO:0000256" key="1">
    <source>
        <dbReference type="ARBA" id="ARBA00009861"/>
    </source>
</evidence>
<evidence type="ECO:0000256" key="3">
    <source>
        <dbReference type="ARBA" id="ARBA00023315"/>
    </source>
</evidence>
<keyword evidence="3" id="KW-0012">Acyltransferase</keyword>
<reference evidence="4" key="1">
    <citation type="submission" date="2020-07" db="EMBL/GenBank/DDBJ databases">
        <title>Genome sequence and genetic diversity analysis of an under-domesticated orphan crop, white fonio (Digitaria exilis).</title>
        <authorList>
            <person name="Bennetzen J.L."/>
            <person name="Chen S."/>
            <person name="Ma X."/>
            <person name="Wang X."/>
            <person name="Yssel A.E.J."/>
            <person name="Chaluvadi S.R."/>
            <person name="Johnson M."/>
            <person name="Gangashetty P."/>
            <person name="Hamidou F."/>
            <person name="Sanogo M.D."/>
            <person name="Zwaenepoel A."/>
            <person name="Wallace J."/>
            <person name="Van De Peer Y."/>
            <person name="Van Deynze A."/>
        </authorList>
    </citation>
    <scope>NUCLEOTIDE SEQUENCE</scope>
    <source>
        <tissue evidence="4">Leaves</tissue>
    </source>
</reference>
<dbReference type="InterPro" id="IPR023213">
    <property type="entry name" value="CAT-like_dom_sf"/>
</dbReference>
<keyword evidence="2" id="KW-0808">Transferase</keyword>
<dbReference type="PANTHER" id="PTHR31642">
    <property type="entry name" value="TRICHOTHECENE 3-O-ACETYLTRANSFERASE"/>
    <property type="match status" value="1"/>
</dbReference>
<dbReference type="Pfam" id="PF02458">
    <property type="entry name" value="Transferase"/>
    <property type="match status" value="1"/>
</dbReference>
<dbReference type="AlphaFoldDB" id="A0A835ETR5"/>
<comment type="similarity">
    <text evidence="1">Belongs to the plant acyltransferase family.</text>
</comment>
<comment type="caution">
    <text evidence="4">The sequence shown here is derived from an EMBL/GenBank/DDBJ whole genome shotgun (WGS) entry which is preliminary data.</text>
</comment>
<dbReference type="Gene3D" id="3.30.559.10">
    <property type="entry name" value="Chloramphenicol acetyltransferase-like domain"/>
    <property type="match status" value="2"/>
</dbReference>
<dbReference type="OrthoDB" id="671439at2759"/>
<dbReference type="InterPro" id="IPR050317">
    <property type="entry name" value="Plant_Fungal_Acyltransferase"/>
</dbReference>